<reference evidence="1 2" key="1">
    <citation type="submission" date="2013-02" db="EMBL/GenBank/DDBJ databases">
        <title>The Genome Sequence of Lactobacillus catenaformis F0143.</title>
        <authorList>
            <consortium name="The Broad Institute Genome Sequencing Platform"/>
            <person name="Earl A."/>
            <person name="Ward D."/>
            <person name="Feldgarden M."/>
            <person name="Gevers D."/>
            <person name="Izard J."/>
            <person name="Blanton J.M."/>
            <person name="Mathney J."/>
            <person name="Dewhirst F.E."/>
            <person name="Young S.K."/>
            <person name="Zeng Q."/>
            <person name="Gargeya S."/>
            <person name="Fitzgerald M."/>
            <person name="Haas B."/>
            <person name="Abouelleil A."/>
            <person name="Alvarado L."/>
            <person name="Arachchi H.M."/>
            <person name="Berlin A."/>
            <person name="Chapman S.B."/>
            <person name="Gearin G."/>
            <person name="Goldberg J."/>
            <person name="Griggs A."/>
            <person name="Gujja S."/>
            <person name="Hansen M."/>
            <person name="Heiman D."/>
            <person name="Howarth C."/>
            <person name="Larimer J."/>
            <person name="Lui A."/>
            <person name="MacDonald P.J.P."/>
            <person name="McCowen C."/>
            <person name="Montmayeur A."/>
            <person name="Murphy C."/>
            <person name="Neiman D."/>
            <person name="Pearson M."/>
            <person name="Priest M."/>
            <person name="Roberts A."/>
            <person name="Saif S."/>
            <person name="Shea T."/>
            <person name="Sisk P."/>
            <person name="Stolte C."/>
            <person name="Sykes S."/>
            <person name="Wortman J."/>
            <person name="Nusbaum C."/>
            <person name="Birren B."/>
        </authorList>
    </citation>
    <scope>NUCLEOTIDE SEQUENCE [LARGE SCALE GENOMIC DNA]</scope>
    <source>
        <strain evidence="1 2">OT 569</strain>
    </source>
</reference>
<dbReference type="EMBL" id="AGEJ01000021">
    <property type="protein sequence ID" value="EMD16355.1"/>
    <property type="molecule type" value="Genomic_DNA"/>
</dbReference>
<evidence type="ECO:0000313" key="1">
    <source>
        <dbReference type="EMBL" id="EMD16355.1"/>
    </source>
</evidence>
<evidence type="ECO:0008006" key="3">
    <source>
        <dbReference type="Google" id="ProtNLM"/>
    </source>
</evidence>
<dbReference type="AlphaFoldDB" id="M2Q094"/>
<proteinExistence type="predicted"/>
<dbReference type="InterPro" id="IPR009711">
    <property type="entry name" value="UPF0473"/>
</dbReference>
<protein>
    <recommendedName>
        <fullName evidence="3">DUF1292 domain-containing protein</fullName>
    </recommendedName>
</protein>
<dbReference type="Pfam" id="PF06949">
    <property type="entry name" value="DUF1292"/>
    <property type="match status" value="1"/>
</dbReference>
<evidence type="ECO:0000313" key="2">
    <source>
        <dbReference type="Proteomes" id="UP000011758"/>
    </source>
</evidence>
<comment type="caution">
    <text evidence="1">The sequence shown here is derived from an EMBL/GenBank/DDBJ whole genome shotgun (WGS) entry which is preliminary data.</text>
</comment>
<organism evidence="1 2">
    <name type="scientific">Eggerthia catenaformis OT 569 = DSM 20559</name>
    <dbReference type="NCBI Taxonomy" id="999415"/>
    <lineage>
        <taxon>Bacteria</taxon>
        <taxon>Bacillati</taxon>
        <taxon>Bacillota</taxon>
        <taxon>Erysipelotrichia</taxon>
        <taxon>Erysipelotrichales</taxon>
        <taxon>Coprobacillaceae</taxon>
        <taxon>Eggerthia</taxon>
    </lineage>
</organism>
<dbReference type="STRING" id="999415.HMPREF9943_01281"/>
<dbReference type="BioCyc" id="ECAT999415-HMP:GTTI-1315-MONOMER"/>
<dbReference type="Proteomes" id="UP000011758">
    <property type="component" value="Unassembled WGS sequence"/>
</dbReference>
<dbReference type="OrthoDB" id="9796509at2"/>
<sequence length="79" mass="9742">MPKQIQTMTFDNKTYEIIGIFEYEEKEYIALLTNDKKEDVYLFEYYQENNHYELFDIPDDIFDDVAEEFEFIVENQLFD</sequence>
<accession>M2Q094</accession>
<dbReference type="eggNOG" id="ENOG50303P3">
    <property type="taxonomic scope" value="Bacteria"/>
</dbReference>
<keyword evidence="2" id="KW-1185">Reference proteome</keyword>
<gene>
    <name evidence="1" type="ORF">HMPREF9943_01281</name>
</gene>
<dbReference type="RefSeq" id="WP_004803232.1">
    <property type="nucleotide sequence ID" value="NZ_KB446648.1"/>
</dbReference>
<name>M2Q094_9FIRM</name>